<dbReference type="PANTHER" id="PTHR12386">
    <property type="entry name" value="ATP SYNTHASE SUBUNIT"/>
    <property type="match status" value="1"/>
</dbReference>
<comment type="caution">
    <text evidence="11">The sequence shown here is derived from an EMBL/GenBank/DDBJ whole genome shotgun (WGS) entry which is preliminary data.</text>
</comment>
<proteinExistence type="inferred from homology"/>
<keyword evidence="8 10" id="KW-0472">Membrane</keyword>
<evidence type="ECO:0000256" key="5">
    <source>
        <dbReference type="ARBA" id="ARBA00022781"/>
    </source>
</evidence>
<keyword evidence="5 10" id="KW-0375">Hydrogen ion transport</keyword>
<keyword evidence="9 10" id="KW-0066">ATP synthesis</keyword>
<evidence type="ECO:0000256" key="4">
    <source>
        <dbReference type="ARBA" id="ARBA00022547"/>
    </source>
</evidence>
<evidence type="ECO:0000256" key="9">
    <source>
        <dbReference type="ARBA" id="ARBA00023310"/>
    </source>
</evidence>
<keyword evidence="4 10" id="KW-0138">CF(0)</keyword>
<dbReference type="Proteomes" id="UP001497623">
    <property type="component" value="Unassembled WGS sequence"/>
</dbReference>
<evidence type="ECO:0000313" key="12">
    <source>
        <dbReference type="Proteomes" id="UP001497623"/>
    </source>
</evidence>
<keyword evidence="7 10" id="KW-0496">Mitochondrion</keyword>
<dbReference type="GO" id="GO:0015078">
    <property type="term" value="F:proton transmembrane transporter activity"/>
    <property type="evidence" value="ECO:0007669"/>
    <property type="project" value="UniProtKB-UniRule"/>
</dbReference>
<comment type="subcellular location">
    <subcellularLocation>
        <location evidence="1">Mitochondrion membrane</location>
    </subcellularLocation>
</comment>
<dbReference type="GO" id="GO:0015986">
    <property type="term" value="P:proton motive force-driven ATP synthesis"/>
    <property type="evidence" value="ECO:0007669"/>
    <property type="project" value="UniProtKB-UniRule"/>
</dbReference>
<evidence type="ECO:0000256" key="1">
    <source>
        <dbReference type="ARBA" id="ARBA00004325"/>
    </source>
</evidence>
<evidence type="ECO:0000313" key="11">
    <source>
        <dbReference type="EMBL" id="CAL4061190.1"/>
    </source>
</evidence>
<evidence type="ECO:0000256" key="10">
    <source>
        <dbReference type="PIRNR" id="PIRNR017835"/>
    </source>
</evidence>
<accession>A0AAV2PLB2</accession>
<evidence type="ECO:0000256" key="6">
    <source>
        <dbReference type="ARBA" id="ARBA00023065"/>
    </source>
</evidence>
<organism evidence="11 12">
    <name type="scientific">Meganyctiphanes norvegica</name>
    <name type="common">Northern krill</name>
    <name type="synonym">Thysanopoda norvegica</name>
    <dbReference type="NCBI Taxonomy" id="48144"/>
    <lineage>
        <taxon>Eukaryota</taxon>
        <taxon>Metazoa</taxon>
        <taxon>Ecdysozoa</taxon>
        <taxon>Arthropoda</taxon>
        <taxon>Crustacea</taxon>
        <taxon>Multicrustacea</taxon>
        <taxon>Malacostraca</taxon>
        <taxon>Eumalacostraca</taxon>
        <taxon>Eucarida</taxon>
        <taxon>Euphausiacea</taxon>
        <taxon>Euphausiidae</taxon>
        <taxon>Meganyctiphanes</taxon>
    </lineage>
</organism>
<dbReference type="InterPro" id="IPR016702">
    <property type="entry name" value="ATP5MG_metazoa"/>
</dbReference>
<dbReference type="EMBL" id="CAXKWB010000551">
    <property type="protein sequence ID" value="CAL4061190.1"/>
    <property type="molecule type" value="Genomic_DNA"/>
</dbReference>
<reference evidence="11 12" key="1">
    <citation type="submission" date="2024-05" db="EMBL/GenBank/DDBJ databases">
        <authorList>
            <person name="Wallberg A."/>
        </authorList>
    </citation>
    <scope>NUCLEOTIDE SEQUENCE [LARGE SCALE GENOMIC DNA]</scope>
</reference>
<dbReference type="GO" id="GO:0031966">
    <property type="term" value="C:mitochondrial membrane"/>
    <property type="evidence" value="ECO:0007669"/>
    <property type="project" value="UniProtKB-SubCell"/>
</dbReference>
<dbReference type="GO" id="GO:0045259">
    <property type="term" value="C:proton-transporting ATP synthase complex"/>
    <property type="evidence" value="ECO:0007669"/>
    <property type="project" value="UniProtKB-UniRule"/>
</dbReference>
<dbReference type="Pfam" id="PF04718">
    <property type="entry name" value="ATP-synt_G"/>
    <property type="match status" value="1"/>
</dbReference>
<protein>
    <recommendedName>
        <fullName evidence="10">ATP synthase subunit g</fullName>
        <shortName evidence="10">ATPase subunit g</shortName>
    </recommendedName>
</protein>
<evidence type="ECO:0000256" key="7">
    <source>
        <dbReference type="ARBA" id="ARBA00023128"/>
    </source>
</evidence>
<dbReference type="AlphaFoldDB" id="A0AAV2PLB2"/>
<keyword evidence="3 10" id="KW-0813">Transport</keyword>
<comment type="similarity">
    <text evidence="2 10">Belongs to the ATPase g subunit family.</text>
</comment>
<keyword evidence="6 10" id="KW-0406">Ion transport</keyword>
<evidence type="ECO:0000256" key="8">
    <source>
        <dbReference type="ARBA" id="ARBA00023136"/>
    </source>
</evidence>
<keyword evidence="12" id="KW-1185">Reference proteome</keyword>
<dbReference type="PIRSF" id="PIRSF017835">
    <property type="entry name" value="ATP-synth_g_mitoch_animal"/>
    <property type="match status" value="1"/>
</dbReference>
<evidence type="ECO:0000256" key="2">
    <source>
        <dbReference type="ARBA" id="ARBA00005699"/>
    </source>
</evidence>
<evidence type="ECO:0000256" key="3">
    <source>
        <dbReference type="ARBA" id="ARBA00022448"/>
    </source>
</evidence>
<sequence>MSKLIAKIPVMLKGAVDAATPRLATFSKYAVVELTPPSPAELGGVASGIGNIVKSAQGGWKNITTKEAALNTIVAVEVLCWFYIGECIGKRAIVGYHV</sequence>
<gene>
    <name evidence="11" type="ORF">MNOR_LOCUS1940</name>
</gene>
<name>A0AAV2PLB2_MEGNR</name>
<dbReference type="InterPro" id="IPR006808">
    <property type="entry name" value="ATP_synth_F0_gsu_mt"/>
</dbReference>